<protein>
    <submittedName>
        <fullName evidence="2">Cupin domain-containing protein</fullName>
    </submittedName>
</protein>
<name>A0A9X2BWL1_9PROT</name>
<dbReference type="Pfam" id="PF06172">
    <property type="entry name" value="Cupin_5"/>
    <property type="match status" value="1"/>
</dbReference>
<dbReference type="PANTHER" id="PTHR33387:SF3">
    <property type="entry name" value="DUF985 DOMAIN-CONTAINING PROTEIN"/>
    <property type="match status" value="1"/>
</dbReference>
<dbReference type="Proteomes" id="UP001139516">
    <property type="component" value="Unassembled WGS sequence"/>
</dbReference>
<keyword evidence="3" id="KW-1185">Reference proteome</keyword>
<comment type="caution">
    <text evidence="2">The sequence shown here is derived from an EMBL/GenBank/DDBJ whole genome shotgun (WGS) entry which is preliminary data.</text>
</comment>
<sequence length="152" mass="16141">MTLDLRDPGLEPRAVVAALGLRPHPEGGHYREIWRDAPAPGGRGAGTAIYYLLAEGEASHWHRVDAVEAWHWYGGAPLALSLSPDGREVAAHRLGPALSAGEAPFAIVPAGCWQAARTLGRWTLVGCTVCPAFDFAGFEMAPPGWQPGTGPR</sequence>
<proteinExistence type="predicted"/>
<organism evidence="2 3">
    <name type="scientific">Roseomonas acroporae</name>
    <dbReference type="NCBI Taxonomy" id="2937791"/>
    <lineage>
        <taxon>Bacteria</taxon>
        <taxon>Pseudomonadati</taxon>
        <taxon>Pseudomonadota</taxon>
        <taxon>Alphaproteobacteria</taxon>
        <taxon>Acetobacterales</taxon>
        <taxon>Roseomonadaceae</taxon>
        <taxon>Roseomonas</taxon>
    </lineage>
</organism>
<dbReference type="InterPro" id="IPR014710">
    <property type="entry name" value="RmlC-like_jellyroll"/>
</dbReference>
<dbReference type="InterPro" id="IPR039935">
    <property type="entry name" value="YML079W-like"/>
</dbReference>
<evidence type="ECO:0000259" key="1">
    <source>
        <dbReference type="Pfam" id="PF06172"/>
    </source>
</evidence>
<dbReference type="EMBL" id="JALPRX010000156">
    <property type="protein sequence ID" value="MCK8787918.1"/>
    <property type="molecule type" value="Genomic_DNA"/>
</dbReference>
<accession>A0A9X2BWL1</accession>
<dbReference type="InterPro" id="IPR011051">
    <property type="entry name" value="RmlC_Cupin_sf"/>
</dbReference>
<reference evidence="2" key="1">
    <citation type="submission" date="2022-04" db="EMBL/GenBank/DDBJ databases">
        <title>Roseomonas acroporae sp. nov., isolated from coral Acropora digitifera.</title>
        <authorList>
            <person name="Sun H."/>
        </authorList>
    </citation>
    <scope>NUCLEOTIDE SEQUENCE</scope>
    <source>
        <strain evidence="2">NAR14</strain>
    </source>
</reference>
<dbReference type="InterPro" id="IPR009327">
    <property type="entry name" value="Cupin_DUF985"/>
</dbReference>
<feature type="domain" description="DUF985" evidence="1">
    <location>
        <begin position="14"/>
        <end position="141"/>
    </location>
</feature>
<dbReference type="AlphaFoldDB" id="A0A9X2BWL1"/>
<evidence type="ECO:0000313" key="2">
    <source>
        <dbReference type="EMBL" id="MCK8787918.1"/>
    </source>
</evidence>
<gene>
    <name evidence="2" type="ORF">M0638_26540</name>
</gene>
<dbReference type="RefSeq" id="WP_248669962.1">
    <property type="nucleotide sequence ID" value="NZ_JALPRX010000156.1"/>
</dbReference>
<dbReference type="CDD" id="cd06121">
    <property type="entry name" value="cupin_YML079wp"/>
    <property type="match status" value="1"/>
</dbReference>
<dbReference type="Gene3D" id="2.60.120.10">
    <property type="entry name" value="Jelly Rolls"/>
    <property type="match status" value="1"/>
</dbReference>
<dbReference type="PANTHER" id="PTHR33387">
    <property type="entry name" value="RMLC-LIKE JELLY ROLL FOLD PROTEIN"/>
    <property type="match status" value="1"/>
</dbReference>
<evidence type="ECO:0000313" key="3">
    <source>
        <dbReference type="Proteomes" id="UP001139516"/>
    </source>
</evidence>
<dbReference type="SUPFAM" id="SSF51182">
    <property type="entry name" value="RmlC-like cupins"/>
    <property type="match status" value="1"/>
</dbReference>